<keyword evidence="4" id="KW-1185">Reference proteome</keyword>
<dbReference type="PROSITE" id="PS50234">
    <property type="entry name" value="VWFA"/>
    <property type="match status" value="1"/>
</dbReference>
<dbReference type="EMBL" id="CP078093">
    <property type="protein sequence ID" value="QXM05250.1"/>
    <property type="molecule type" value="Genomic_DNA"/>
</dbReference>
<evidence type="ECO:0000313" key="4">
    <source>
        <dbReference type="Proteomes" id="UP000886818"/>
    </source>
</evidence>
<dbReference type="InterPro" id="IPR010768">
    <property type="entry name" value="GATase1-like"/>
</dbReference>
<dbReference type="Pfam" id="PF13519">
    <property type="entry name" value="VWA_2"/>
    <property type="match status" value="1"/>
</dbReference>
<evidence type="ECO:0000259" key="2">
    <source>
        <dbReference type="PROSITE" id="PS50234"/>
    </source>
</evidence>
<accession>A0ABX8R889</accession>
<protein>
    <submittedName>
        <fullName evidence="3">VWA domain-containing protein</fullName>
    </submittedName>
</protein>
<proteinExistence type="predicted"/>
<feature type="transmembrane region" description="Helical" evidence="1">
    <location>
        <begin position="42"/>
        <end position="63"/>
    </location>
</feature>
<feature type="transmembrane region" description="Helical" evidence="1">
    <location>
        <begin position="12"/>
        <end position="30"/>
    </location>
</feature>
<gene>
    <name evidence="3" type="ORF">KVH43_07545</name>
</gene>
<dbReference type="CDD" id="cd00198">
    <property type="entry name" value="vWFA"/>
    <property type="match status" value="2"/>
</dbReference>
<dbReference type="SMART" id="SM00327">
    <property type="entry name" value="VWA"/>
    <property type="match status" value="2"/>
</dbReference>
<sequence length="839" mass="95476">MQFNGALDIKYIIFFVGIFIYYFIQAFKFYKNFSKKKFWVWVSLRFIAVICLILVIIDVQVIYTNQDTTTLFVVDRSLSVEHEKNHIEEYINKQIKEKKSKDSFGVITFGKEPMIEKIITKASEVVRLETKVDGDFTNIEKALAFATEYFPESKNKRLILFTDGNENMGKVENILESMKAKNVNICIYPLEGKDQSDVQLTALKLPQNIHNGERVPLTVILDANIQAEGTLYVFQNDNKILEKRIKVHRGNNIFTFQALINKEGNTAFRGEIQFENDLNYKNNAITTTVMGKAKPKVLIVGKKEDTKNLDNILTSLNIYHQNYSPKEVVDTVEFLSSFDAFCLVNVSHKDISKNFEKNLDTCVKDQGKGLFVIGGEKTFALGEYKDTTLEEILPVSCRMKGNKKQPNTGLVLVIDASGSMDDESYGVKKIEMAKEAAMRSIEILESDDYAGVLAFSDKVEWVVPFQRVTNKEKMNEEIGKLASKGGTLIKPALNKSLEKLINVDTKVKHIILLTDGQGEKKGYEALLNTLKEEKITVSTVAFGKDADTDLLKSLSKSTDGRYYFAKDFYSIPKIFARETYLATKKYLNQSIFEPKIVNKEDFFHWNTVPKLRGYIGTGIKTNAKLILKSDKDDPILASWQYGLGNVVVFTSDISGNWSHDWIKWRGFQRFLGNIINYCLSSYDGDDMNVQIVKKGANLDLYVDTGVKDSAQMVEVVLQGPDNINKKILLNQTMVGKFKGEELLEEKGTYILNFRLKKDGKILKKTTRMVHLDYSPEYALGNIGRLDDFYFEIGGEILDKNTNVFELPIKNKNRSNIPLAFILLPLALIAFIGDIWIRKR</sequence>
<feature type="transmembrane region" description="Helical" evidence="1">
    <location>
        <begin position="816"/>
        <end position="836"/>
    </location>
</feature>
<dbReference type="InterPro" id="IPR002035">
    <property type="entry name" value="VWF_A"/>
</dbReference>
<dbReference type="Proteomes" id="UP000886818">
    <property type="component" value="Chromosome"/>
</dbReference>
<keyword evidence="1" id="KW-0472">Membrane</keyword>
<keyword evidence="1" id="KW-1133">Transmembrane helix</keyword>
<evidence type="ECO:0000313" key="3">
    <source>
        <dbReference type="EMBL" id="QXM05250.1"/>
    </source>
</evidence>
<dbReference type="Pfam" id="PF00092">
    <property type="entry name" value="VWA"/>
    <property type="match status" value="1"/>
</dbReference>
<reference evidence="3" key="1">
    <citation type="submission" date="2021-07" db="EMBL/GenBank/DDBJ databases">
        <title>Complete genome sequence of Crassaminicella sp. 143-21, isolated from a deep-sea hydrothermal vent.</title>
        <authorList>
            <person name="Li X."/>
        </authorList>
    </citation>
    <scope>NUCLEOTIDE SEQUENCE</scope>
    <source>
        <strain evidence="3">143-21</strain>
    </source>
</reference>
<feature type="domain" description="VWFA" evidence="2">
    <location>
        <begin position="409"/>
        <end position="579"/>
    </location>
</feature>
<name>A0ABX8R889_9CLOT</name>
<organism evidence="3 4">
    <name type="scientific">Crassaminicella indica</name>
    <dbReference type="NCBI Taxonomy" id="2855394"/>
    <lineage>
        <taxon>Bacteria</taxon>
        <taxon>Bacillati</taxon>
        <taxon>Bacillota</taxon>
        <taxon>Clostridia</taxon>
        <taxon>Eubacteriales</taxon>
        <taxon>Clostridiaceae</taxon>
        <taxon>Crassaminicella</taxon>
    </lineage>
</organism>
<keyword evidence="1" id="KW-0812">Transmembrane</keyword>
<dbReference type="RefSeq" id="WP_218281950.1">
    <property type="nucleotide sequence ID" value="NZ_CP078093.1"/>
</dbReference>
<dbReference type="PANTHER" id="PTHR37947:SF2">
    <property type="entry name" value="VON WILLEBRAND FACTOR TYPE A"/>
    <property type="match status" value="1"/>
</dbReference>
<dbReference type="Pfam" id="PF07090">
    <property type="entry name" value="GATase1_like"/>
    <property type="match status" value="1"/>
</dbReference>
<dbReference type="PANTHER" id="PTHR37947">
    <property type="entry name" value="BLL2462 PROTEIN"/>
    <property type="match status" value="1"/>
</dbReference>
<evidence type="ECO:0000256" key="1">
    <source>
        <dbReference type="SAM" id="Phobius"/>
    </source>
</evidence>